<accession>A0ABU3W3R6</accession>
<comment type="caution">
    <text evidence="2">The sequence shown here is derived from an EMBL/GenBank/DDBJ whole genome shotgun (WGS) entry which is preliminary data.</text>
</comment>
<reference evidence="2 3" key="1">
    <citation type="submission" date="2023-10" db="EMBL/GenBank/DDBJ databases">
        <title>Characteristics and mechanism of a salt-tolerant marine origin heterotrophic nitrifying- aerobic denitrifying bacteria Marinobacter xestospongiae HN1.</title>
        <authorList>
            <person name="Qi R."/>
        </authorList>
    </citation>
    <scope>NUCLEOTIDE SEQUENCE [LARGE SCALE GENOMIC DNA]</scope>
    <source>
        <strain evidence="2 3">HN1</strain>
    </source>
</reference>
<dbReference type="EMBL" id="JAWIIJ010000028">
    <property type="protein sequence ID" value="MDV2081178.1"/>
    <property type="molecule type" value="Genomic_DNA"/>
</dbReference>
<sequence>MKAFKPIAVISLFVLVCGFLVPDRRAIPVAGATRSDWNANTFWFEPWGSSGVHKGMDIFATRGTPVVAATDLVLLYRGELPKGGKVVLGLGPKWRLHYFAHLDSVNHNGLFAARGESLGTVGNSGNALGKQAHLHYSIVSLLPRPWLIDGSTQGYKKAFYLNPIEYLAD</sequence>
<dbReference type="EC" id="3.4.-.-" evidence="2"/>
<dbReference type="InterPro" id="IPR016047">
    <property type="entry name" value="M23ase_b-sheet_dom"/>
</dbReference>
<keyword evidence="3" id="KW-1185">Reference proteome</keyword>
<feature type="domain" description="M23ase beta-sheet core" evidence="1">
    <location>
        <begin position="52"/>
        <end position="138"/>
    </location>
</feature>
<evidence type="ECO:0000313" key="3">
    <source>
        <dbReference type="Proteomes" id="UP001269819"/>
    </source>
</evidence>
<evidence type="ECO:0000259" key="1">
    <source>
        <dbReference type="Pfam" id="PF01551"/>
    </source>
</evidence>
<dbReference type="RefSeq" id="WP_316975464.1">
    <property type="nucleotide sequence ID" value="NZ_JAWIIJ010000028.1"/>
</dbReference>
<name>A0ABU3W3R6_9GAMM</name>
<dbReference type="Pfam" id="PF01551">
    <property type="entry name" value="Peptidase_M23"/>
    <property type="match status" value="1"/>
</dbReference>
<evidence type="ECO:0000313" key="2">
    <source>
        <dbReference type="EMBL" id="MDV2081178.1"/>
    </source>
</evidence>
<protein>
    <submittedName>
        <fullName evidence="2">M23 family metallopeptidase</fullName>
        <ecNumber evidence="2">3.4.-.-</ecNumber>
    </submittedName>
</protein>
<dbReference type="InterPro" id="IPR011055">
    <property type="entry name" value="Dup_hybrid_motif"/>
</dbReference>
<dbReference type="SUPFAM" id="SSF51261">
    <property type="entry name" value="Duplicated hybrid motif"/>
    <property type="match status" value="1"/>
</dbReference>
<dbReference type="GO" id="GO:0016787">
    <property type="term" value="F:hydrolase activity"/>
    <property type="evidence" value="ECO:0007669"/>
    <property type="project" value="UniProtKB-KW"/>
</dbReference>
<organism evidence="2 3">
    <name type="scientific">Marinobacter xestospongiae</name>
    <dbReference type="NCBI Taxonomy" id="994319"/>
    <lineage>
        <taxon>Bacteria</taxon>
        <taxon>Pseudomonadati</taxon>
        <taxon>Pseudomonadota</taxon>
        <taxon>Gammaproteobacteria</taxon>
        <taxon>Pseudomonadales</taxon>
        <taxon>Marinobacteraceae</taxon>
        <taxon>Marinobacter</taxon>
    </lineage>
</organism>
<dbReference type="Proteomes" id="UP001269819">
    <property type="component" value="Unassembled WGS sequence"/>
</dbReference>
<keyword evidence="2" id="KW-0378">Hydrolase</keyword>
<gene>
    <name evidence="2" type="ORF">RYS15_21000</name>
</gene>
<proteinExistence type="predicted"/>
<dbReference type="CDD" id="cd12797">
    <property type="entry name" value="M23_peptidase"/>
    <property type="match status" value="1"/>
</dbReference>
<dbReference type="InterPro" id="IPR050570">
    <property type="entry name" value="Cell_wall_metabolism_enzyme"/>
</dbReference>
<dbReference type="Gene3D" id="2.70.70.10">
    <property type="entry name" value="Glucose Permease (Domain IIA)"/>
    <property type="match status" value="1"/>
</dbReference>
<dbReference type="PANTHER" id="PTHR21666">
    <property type="entry name" value="PEPTIDASE-RELATED"/>
    <property type="match status" value="1"/>
</dbReference>
<dbReference type="PANTHER" id="PTHR21666:SF268">
    <property type="entry name" value="PEPTIDASE M23 DOMAIN-CONTAINING PROTEIN"/>
    <property type="match status" value="1"/>
</dbReference>